<reference evidence="1" key="2">
    <citation type="submission" date="2022-01" db="EMBL/GenBank/DDBJ databases">
        <authorList>
            <person name="Yamashiro T."/>
            <person name="Shiraishi A."/>
            <person name="Satake H."/>
            <person name="Nakayama K."/>
        </authorList>
    </citation>
    <scope>NUCLEOTIDE SEQUENCE</scope>
</reference>
<evidence type="ECO:0000313" key="1">
    <source>
        <dbReference type="EMBL" id="GJT73481.1"/>
    </source>
</evidence>
<keyword evidence="2" id="KW-1185">Reference proteome</keyword>
<dbReference type="EMBL" id="BQNB010018356">
    <property type="protein sequence ID" value="GJT73481.1"/>
    <property type="molecule type" value="Genomic_DNA"/>
</dbReference>
<reference evidence="1" key="1">
    <citation type="journal article" date="2022" name="Int. J. Mol. Sci.">
        <title>Draft Genome of Tanacetum Coccineum: Genomic Comparison of Closely Related Tanacetum-Family Plants.</title>
        <authorList>
            <person name="Yamashiro T."/>
            <person name="Shiraishi A."/>
            <person name="Nakayama K."/>
            <person name="Satake H."/>
        </authorList>
    </citation>
    <scope>NUCLEOTIDE SEQUENCE</scope>
</reference>
<proteinExistence type="predicted"/>
<gene>
    <name evidence="1" type="ORF">Tco_1032767</name>
</gene>
<name>A0ABQ5GE64_9ASTR</name>
<dbReference type="Proteomes" id="UP001151760">
    <property type="component" value="Unassembled WGS sequence"/>
</dbReference>
<comment type="caution">
    <text evidence="1">The sequence shown here is derived from an EMBL/GenBank/DDBJ whole genome shotgun (WGS) entry which is preliminary data.</text>
</comment>
<organism evidence="1 2">
    <name type="scientific">Tanacetum coccineum</name>
    <dbReference type="NCBI Taxonomy" id="301880"/>
    <lineage>
        <taxon>Eukaryota</taxon>
        <taxon>Viridiplantae</taxon>
        <taxon>Streptophyta</taxon>
        <taxon>Embryophyta</taxon>
        <taxon>Tracheophyta</taxon>
        <taxon>Spermatophyta</taxon>
        <taxon>Magnoliopsida</taxon>
        <taxon>eudicotyledons</taxon>
        <taxon>Gunneridae</taxon>
        <taxon>Pentapetalae</taxon>
        <taxon>asterids</taxon>
        <taxon>campanulids</taxon>
        <taxon>Asterales</taxon>
        <taxon>Asteraceae</taxon>
        <taxon>Asteroideae</taxon>
        <taxon>Anthemideae</taxon>
        <taxon>Anthemidinae</taxon>
        <taxon>Tanacetum</taxon>
    </lineage>
</organism>
<sequence>MVVCDVSKTMGVCLAGFSKRDRMISCWLSAPLLCQLYHVELLRSRNPSGHISALESFFSKEILEGGYDPFIHSAFVHEKVKMEFSNAFTNG</sequence>
<protein>
    <submittedName>
        <fullName evidence="1">Uncharacterized protein</fullName>
    </submittedName>
</protein>
<evidence type="ECO:0000313" key="2">
    <source>
        <dbReference type="Proteomes" id="UP001151760"/>
    </source>
</evidence>
<accession>A0ABQ5GE64</accession>